<dbReference type="AlphaFoldDB" id="A0A3T7S5F7"/>
<dbReference type="Pfam" id="PF04355">
    <property type="entry name" value="BamE"/>
    <property type="match status" value="1"/>
</dbReference>
<evidence type="ECO:0000256" key="3">
    <source>
        <dbReference type="PROSITE-ProRule" id="PRU00473"/>
    </source>
</evidence>
<dbReference type="EMBL" id="AAAATI010000045">
    <property type="protein sequence ID" value="EAA1980408.1"/>
    <property type="molecule type" value="Genomic_DNA"/>
</dbReference>
<evidence type="ECO:0000313" key="5">
    <source>
        <dbReference type="EMBL" id="EAA1980408.1"/>
    </source>
</evidence>
<dbReference type="PROSITE" id="PS51257">
    <property type="entry name" value="PROKAR_LIPOPROTEIN"/>
    <property type="match status" value="1"/>
</dbReference>
<dbReference type="InterPro" id="IPR006665">
    <property type="entry name" value="OmpA-like"/>
</dbReference>
<evidence type="ECO:0000313" key="6">
    <source>
        <dbReference type="EMBL" id="MLU99744.1"/>
    </source>
</evidence>
<dbReference type="Gene3D" id="3.30.1450.10">
    <property type="match status" value="1"/>
</dbReference>
<dbReference type="EMBL" id="RVHM01000053">
    <property type="protein sequence ID" value="MLU99744.1"/>
    <property type="molecule type" value="Genomic_DNA"/>
</dbReference>
<proteinExistence type="predicted"/>
<dbReference type="CDD" id="cd07185">
    <property type="entry name" value="OmpA_C-like"/>
    <property type="match status" value="1"/>
</dbReference>
<dbReference type="GO" id="GO:0019867">
    <property type="term" value="C:outer membrane"/>
    <property type="evidence" value="ECO:0007669"/>
    <property type="project" value="InterPro"/>
</dbReference>
<gene>
    <name evidence="5" type="ORF">DM051_24630</name>
    <name evidence="6" type="ORF">DRU74_24010</name>
</gene>
<feature type="domain" description="OmpA-like" evidence="4">
    <location>
        <begin position="144"/>
        <end position="271"/>
    </location>
</feature>
<keyword evidence="2 3" id="KW-0472">Membrane</keyword>
<dbReference type="Proteomes" id="UP000839671">
    <property type="component" value="Unassembled WGS sequence"/>
</dbReference>
<dbReference type="Pfam" id="PF00691">
    <property type="entry name" value="OmpA"/>
    <property type="match status" value="1"/>
</dbReference>
<protein>
    <recommendedName>
        <fullName evidence="4">OmpA-like domain-containing protein</fullName>
    </recommendedName>
</protein>
<evidence type="ECO:0000256" key="1">
    <source>
        <dbReference type="ARBA" id="ARBA00022729"/>
    </source>
</evidence>
<comment type="caution">
    <text evidence="5">The sequence shown here is derived from an EMBL/GenBank/DDBJ whole genome shotgun (WGS) entry which is preliminary data.</text>
</comment>
<dbReference type="PANTHER" id="PTHR30329:SF21">
    <property type="entry name" value="LIPOPROTEIN YIAD-RELATED"/>
    <property type="match status" value="1"/>
</dbReference>
<evidence type="ECO:0000256" key="2">
    <source>
        <dbReference type="ARBA" id="ARBA00023136"/>
    </source>
</evidence>
<dbReference type="Proteomes" id="UP000885374">
    <property type="component" value="Unassembled WGS sequence"/>
</dbReference>
<dbReference type="PROSITE" id="PS51123">
    <property type="entry name" value="OMPA_2"/>
    <property type="match status" value="1"/>
</dbReference>
<accession>A0A3T7S5F7</accession>
<dbReference type="InterPro" id="IPR007450">
    <property type="entry name" value="BamE_dom"/>
</dbReference>
<dbReference type="SUPFAM" id="SSF103088">
    <property type="entry name" value="OmpA-like"/>
    <property type="match status" value="1"/>
</dbReference>
<reference evidence="5" key="1">
    <citation type="submission" date="2018-06" db="EMBL/GenBank/DDBJ databases">
        <authorList>
            <person name="Ashton P.M."/>
            <person name="Dallman T."/>
            <person name="Nair S."/>
            <person name="De Pinna E."/>
            <person name="Peters T."/>
            <person name="Grant K."/>
        </authorList>
    </citation>
    <scope>NUCLEOTIDE SEQUENCE [LARGE SCALE GENOMIC DNA]</scope>
    <source>
        <strain evidence="6">157339</strain>
        <strain evidence="5">310211</strain>
    </source>
</reference>
<accession>A0A3R0Y0I8</accession>
<dbReference type="PANTHER" id="PTHR30329">
    <property type="entry name" value="STATOR ELEMENT OF FLAGELLAR MOTOR COMPLEX"/>
    <property type="match status" value="1"/>
</dbReference>
<organism evidence="5">
    <name type="scientific">Salmonella enterica I</name>
    <dbReference type="NCBI Taxonomy" id="59201"/>
    <lineage>
        <taxon>Bacteria</taxon>
        <taxon>Pseudomonadati</taxon>
        <taxon>Pseudomonadota</taxon>
        <taxon>Gammaproteobacteria</taxon>
        <taxon>Enterobacterales</taxon>
        <taxon>Enterobacteriaceae</taxon>
        <taxon>Salmonella</taxon>
    </lineage>
</organism>
<dbReference type="InterPro" id="IPR037873">
    <property type="entry name" value="BamE-like"/>
</dbReference>
<dbReference type="InterPro" id="IPR036737">
    <property type="entry name" value="OmpA-like_sf"/>
</dbReference>
<evidence type="ECO:0000259" key="4">
    <source>
        <dbReference type="PROSITE" id="PS51123"/>
    </source>
</evidence>
<dbReference type="Gene3D" id="3.30.1330.60">
    <property type="entry name" value="OmpA-like domain"/>
    <property type="match status" value="1"/>
</dbReference>
<sequence>MKIYPVKLLLLVTVAGLSGCHQNPSHPERDGSIKEVVWPAPEKAKLGTGQGVFPTPESISLLDKGMTKDQVYSLIGRPHFDEGIYSVREWDYLLHFRTPASGINGVTTCQLKIIYNSDKLVSGIYWRSVEPKNSLCPPTFGLQKENNRYTLSTDILFGLNQYQLDKSNRDVLKNINKIISDIRGKGGYESISVYGYTDWQGDRSYNMKLSALRAESVANYFIANGFPKYKVFLKGMGESIPETSCPGLKHEKLTECLMPDRKVVIIVNPLKNNGK</sequence>
<dbReference type="InterPro" id="IPR050330">
    <property type="entry name" value="Bact_OuterMem_StrucFunc"/>
</dbReference>
<keyword evidence="1" id="KW-0732">Signal</keyword>
<name>A0A3T7S5F7_SALET</name>